<dbReference type="RefSeq" id="WP_006158174.1">
    <property type="nucleotide sequence ID" value="NZ_AHJE01000029.1"/>
</dbReference>
<dbReference type="Proteomes" id="UP000005808">
    <property type="component" value="Unassembled WGS sequence"/>
</dbReference>
<accession>H1S460</accession>
<dbReference type="PATRIC" id="fig|1127483.3.peg.2551"/>
<evidence type="ECO:0000313" key="1">
    <source>
        <dbReference type="EMBL" id="EHP42699.1"/>
    </source>
</evidence>
<dbReference type="AlphaFoldDB" id="H1S460"/>
<sequence>MSKTTRKQYLKALNRHLKKASAGRFDTVFVCYPLGTKPKNATGVTASAPADAQILAVMDAVQARVFAKYEGSAKHG</sequence>
<reference evidence="1 2" key="1">
    <citation type="journal article" date="2012" name="J. Bacteriol.">
        <title>De Novo Genome Project of Cupriavidus basilensis OR16.</title>
        <authorList>
            <person name="Cserhati M."/>
            <person name="Kriszt B."/>
            <person name="Szoboszlay S."/>
            <person name="Toth A."/>
            <person name="Szabo I."/>
            <person name="Tancsics A."/>
            <person name="Nagy I."/>
            <person name="Horvath B."/>
            <person name="Nagy I."/>
            <person name="Kukolya J."/>
        </authorList>
    </citation>
    <scope>NUCLEOTIDE SEQUENCE [LARGE SCALE GENOMIC DNA]</scope>
    <source>
        <strain evidence="1 2">OR16</strain>
    </source>
</reference>
<comment type="caution">
    <text evidence="1">The sequence shown here is derived from an EMBL/GenBank/DDBJ whole genome shotgun (WGS) entry which is preliminary data.</text>
</comment>
<dbReference type="OrthoDB" id="8966486at2"/>
<dbReference type="EMBL" id="AHJE01000029">
    <property type="protein sequence ID" value="EHP42699.1"/>
    <property type="molecule type" value="Genomic_DNA"/>
</dbReference>
<protein>
    <submittedName>
        <fullName evidence="1">Uncharacterized protein</fullName>
    </submittedName>
</protein>
<proteinExistence type="predicted"/>
<organism evidence="1 2">
    <name type="scientific">Cupriavidus basilensis OR16</name>
    <dbReference type="NCBI Taxonomy" id="1127483"/>
    <lineage>
        <taxon>Bacteria</taxon>
        <taxon>Pseudomonadati</taxon>
        <taxon>Pseudomonadota</taxon>
        <taxon>Betaproteobacteria</taxon>
        <taxon>Burkholderiales</taxon>
        <taxon>Burkholderiaceae</taxon>
        <taxon>Cupriavidus</taxon>
    </lineage>
</organism>
<name>H1S460_9BURK</name>
<gene>
    <name evidence="1" type="ORF">OR16_12720</name>
</gene>
<evidence type="ECO:0000313" key="2">
    <source>
        <dbReference type="Proteomes" id="UP000005808"/>
    </source>
</evidence>